<proteinExistence type="inferred from homology"/>
<keyword evidence="9" id="KW-1133">Transmembrane helix</keyword>
<evidence type="ECO:0000256" key="7">
    <source>
        <dbReference type="ARBA" id="ARBA00022737"/>
    </source>
</evidence>
<evidence type="ECO:0000256" key="1">
    <source>
        <dbReference type="ARBA" id="ARBA00004163"/>
    </source>
</evidence>
<comment type="subcellular location">
    <subcellularLocation>
        <location evidence="3">Cell membrane</location>
    </subcellularLocation>
    <subcellularLocation>
        <location evidence="2">Endomembrane system</location>
        <topology evidence="2">Peripheral membrane protein</topology>
    </subcellularLocation>
    <subcellularLocation>
        <location evidence="1">Endoplasmic reticulum membrane</location>
        <topology evidence="1">Single-pass type IV membrane protein</topology>
    </subcellularLocation>
</comment>
<dbReference type="PANTHER" id="PTHR23085">
    <property type="entry name" value="GH28348P"/>
    <property type="match status" value="1"/>
</dbReference>
<evidence type="ECO:0008006" key="14">
    <source>
        <dbReference type="Google" id="ProtNLM"/>
    </source>
</evidence>
<evidence type="ECO:0000313" key="13">
    <source>
        <dbReference type="Proteomes" id="UP000015101"/>
    </source>
</evidence>
<evidence type="ECO:0000256" key="2">
    <source>
        <dbReference type="ARBA" id="ARBA00004184"/>
    </source>
</evidence>
<dbReference type="Gene3D" id="2.20.110.10">
    <property type="entry name" value="Histone H3 K4-specific methyltransferase SET7/9 N-terminal domain"/>
    <property type="match status" value="2"/>
</dbReference>
<evidence type="ECO:0000256" key="3">
    <source>
        <dbReference type="ARBA" id="ARBA00004236"/>
    </source>
</evidence>
<keyword evidence="6" id="KW-0812">Transmembrane</keyword>
<reference evidence="12" key="3">
    <citation type="submission" date="2015-06" db="UniProtKB">
        <authorList>
            <consortium name="EnsemblMetazoa"/>
        </authorList>
    </citation>
    <scope>IDENTIFICATION</scope>
</reference>
<dbReference type="GO" id="GO:0051239">
    <property type="term" value="P:regulation of multicellular organismal process"/>
    <property type="evidence" value="ECO:0007669"/>
    <property type="project" value="UniProtKB-ARBA"/>
</dbReference>
<evidence type="ECO:0000313" key="11">
    <source>
        <dbReference type="EMBL" id="ESO08331.1"/>
    </source>
</evidence>
<dbReference type="GeneID" id="20215095"/>
<keyword evidence="10" id="KW-0472">Membrane</keyword>
<evidence type="ECO:0000256" key="5">
    <source>
        <dbReference type="ARBA" id="ARBA00022475"/>
    </source>
</evidence>
<dbReference type="STRING" id="6412.T1G1Z7"/>
<protein>
    <recommendedName>
        <fullName evidence="14">Junctophilin</fullName>
    </recommendedName>
</protein>
<dbReference type="HOGENOM" id="CLU_008078_4_1_1"/>
<reference evidence="13" key="1">
    <citation type="submission" date="2012-12" db="EMBL/GenBank/DDBJ databases">
        <authorList>
            <person name="Hellsten U."/>
            <person name="Grimwood J."/>
            <person name="Chapman J.A."/>
            <person name="Shapiro H."/>
            <person name="Aerts A."/>
            <person name="Otillar R.P."/>
            <person name="Terry A.Y."/>
            <person name="Boore J.L."/>
            <person name="Simakov O."/>
            <person name="Marletaz F."/>
            <person name="Cho S.-J."/>
            <person name="Edsinger-Gonzales E."/>
            <person name="Havlak P."/>
            <person name="Kuo D.-H."/>
            <person name="Larsson T."/>
            <person name="Lv J."/>
            <person name="Arendt D."/>
            <person name="Savage R."/>
            <person name="Osoegawa K."/>
            <person name="de Jong P."/>
            <person name="Lindberg D.R."/>
            <person name="Seaver E.C."/>
            <person name="Weisblat D.A."/>
            <person name="Putnam N.H."/>
            <person name="Grigoriev I.V."/>
            <person name="Rokhsar D.S."/>
        </authorList>
    </citation>
    <scope>NUCLEOTIDE SEQUENCE</scope>
</reference>
<dbReference type="AlphaFoldDB" id="T1G1Z7"/>
<dbReference type="EMBL" id="AMQM01003193">
    <property type="status" value="NOT_ANNOTATED_CDS"/>
    <property type="molecule type" value="Genomic_DNA"/>
</dbReference>
<evidence type="ECO:0000256" key="10">
    <source>
        <dbReference type="ARBA" id="ARBA00023136"/>
    </source>
</evidence>
<comment type="similarity">
    <text evidence="4">Belongs to the junctophilin family.</text>
</comment>
<dbReference type="GO" id="GO:0051924">
    <property type="term" value="P:regulation of calcium ion transport"/>
    <property type="evidence" value="ECO:0007669"/>
    <property type="project" value="UniProtKB-ARBA"/>
</dbReference>
<keyword evidence="13" id="KW-1185">Reference proteome</keyword>
<dbReference type="KEGG" id="hro:HELRODRAFT_75040"/>
<dbReference type="Pfam" id="PF02493">
    <property type="entry name" value="MORN"/>
    <property type="match status" value="7"/>
</dbReference>
<keyword evidence="8" id="KW-0256">Endoplasmic reticulum</keyword>
<dbReference type="GO" id="GO:0005789">
    <property type="term" value="C:endoplasmic reticulum membrane"/>
    <property type="evidence" value="ECO:0000318"/>
    <property type="project" value="GO_Central"/>
</dbReference>
<organism evidence="12 13">
    <name type="scientific">Helobdella robusta</name>
    <name type="common">Californian leech</name>
    <dbReference type="NCBI Taxonomy" id="6412"/>
    <lineage>
        <taxon>Eukaryota</taxon>
        <taxon>Metazoa</taxon>
        <taxon>Spiralia</taxon>
        <taxon>Lophotrochozoa</taxon>
        <taxon>Annelida</taxon>
        <taxon>Clitellata</taxon>
        <taxon>Hirudinea</taxon>
        <taxon>Rhynchobdellida</taxon>
        <taxon>Glossiphoniidae</taxon>
        <taxon>Helobdella</taxon>
    </lineage>
</organism>
<keyword evidence="7" id="KW-0677">Repeat</keyword>
<dbReference type="OrthoDB" id="284854at2759"/>
<dbReference type="GO" id="GO:0005886">
    <property type="term" value="C:plasma membrane"/>
    <property type="evidence" value="ECO:0000318"/>
    <property type="project" value="GO_Central"/>
</dbReference>
<gene>
    <name evidence="12" type="primary">20215095</name>
    <name evidence="11" type="ORF">HELRODRAFT_75040</name>
</gene>
<dbReference type="FunFam" id="2.20.110.10:FF:000008">
    <property type="entry name" value="Junctophilin"/>
    <property type="match status" value="1"/>
</dbReference>
<dbReference type="PANTHER" id="PTHR23085:SF16">
    <property type="entry name" value="GH28348P"/>
    <property type="match status" value="1"/>
</dbReference>
<dbReference type="InterPro" id="IPR017191">
    <property type="entry name" value="Junctophilin"/>
</dbReference>
<evidence type="ECO:0000256" key="4">
    <source>
        <dbReference type="ARBA" id="ARBA00008599"/>
    </source>
</evidence>
<name>T1G1Z7_HELRO</name>
<dbReference type="EMBL" id="KB096080">
    <property type="protein sequence ID" value="ESO08331.1"/>
    <property type="molecule type" value="Genomic_DNA"/>
</dbReference>
<dbReference type="eggNOG" id="KOG0231">
    <property type="taxonomic scope" value="Eukaryota"/>
</dbReference>
<dbReference type="InParanoid" id="T1G1Z7"/>
<reference evidence="11 13" key="2">
    <citation type="journal article" date="2013" name="Nature">
        <title>Insights into bilaterian evolution from three spiralian genomes.</title>
        <authorList>
            <person name="Simakov O."/>
            <person name="Marletaz F."/>
            <person name="Cho S.J."/>
            <person name="Edsinger-Gonzales E."/>
            <person name="Havlak P."/>
            <person name="Hellsten U."/>
            <person name="Kuo D.H."/>
            <person name="Larsson T."/>
            <person name="Lv J."/>
            <person name="Arendt D."/>
            <person name="Savage R."/>
            <person name="Osoegawa K."/>
            <person name="de Jong P."/>
            <person name="Grimwood J."/>
            <person name="Chapman J.A."/>
            <person name="Shapiro H."/>
            <person name="Aerts A."/>
            <person name="Otillar R.P."/>
            <person name="Terry A.Y."/>
            <person name="Boore J.L."/>
            <person name="Grigoriev I.V."/>
            <person name="Lindberg D.R."/>
            <person name="Seaver E.C."/>
            <person name="Weisblat D.A."/>
            <person name="Putnam N.H."/>
            <person name="Rokhsar D.S."/>
        </authorList>
    </citation>
    <scope>NUCLEOTIDE SEQUENCE</scope>
</reference>
<dbReference type="RefSeq" id="XP_009013261.1">
    <property type="nucleotide sequence ID" value="XM_009015013.1"/>
</dbReference>
<sequence>MEQPFNGTALSQNFEELKFEDGGVYYGGTNGGKAHGYGICTGPGGEGQYSGAWSGGFEVNGSYSWPNGNAYHGQWLQGKRHGLGMEKRNHWIYQGELTNGLFGKYGVKKHQFTDARYEGTWSSGVQCGYGVETYADKGTYVGQWQKGARHGYGIRTSSTFKLAATSPQSYALSRKFSLTSARIPPPHIYEKISHTKLLPVNRIGFFLKGKYNDQEPEALKTSDQTKFVDKTLKGNIEYLQQNNSGSAVLSDEQSTSKNINKMSLTANSSNLLCLNSVPEEACEIYSGEWKNDKRNGFGVCHRSDGLKYEGEWSDNCKNGHGVTTFSDGSKEEGLYKNNVLTEAMKRLNVLKLGKTKELIDAAASSANKAAQIASQKAQIAISR</sequence>
<dbReference type="InterPro" id="IPR003409">
    <property type="entry name" value="MORN"/>
</dbReference>
<evidence type="ECO:0000313" key="12">
    <source>
        <dbReference type="EnsemblMetazoa" id="HelroP75040"/>
    </source>
</evidence>
<evidence type="ECO:0000256" key="9">
    <source>
        <dbReference type="ARBA" id="ARBA00022989"/>
    </source>
</evidence>
<accession>T1G1Z7</accession>
<dbReference type="SMART" id="SM00698">
    <property type="entry name" value="MORN"/>
    <property type="match status" value="5"/>
</dbReference>
<keyword evidence="5" id="KW-1003">Cell membrane</keyword>
<dbReference type="EnsemblMetazoa" id="HelroT75040">
    <property type="protein sequence ID" value="HelroP75040"/>
    <property type="gene ID" value="HelroG75040"/>
</dbReference>
<dbReference type="OMA" id="QHRENAC"/>
<evidence type="ECO:0000256" key="6">
    <source>
        <dbReference type="ARBA" id="ARBA00022692"/>
    </source>
</evidence>
<dbReference type="SUPFAM" id="SSF82185">
    <property type="entry name" value="Histone H3 K4-specific methyltransferase SET7/9 N-terminal domain"/>
    <property type="match status" value="3"/>
</dbReference>
<dbReference type="Proteomes" id="UP000015101">
    <property type="component" value="Unassembled WGS sequence"/>
</dbReference>
<evidence type="ECO:0000256" key="8">
    <source>
        <dbReference type="ARBA" id="ARBA00022824"/>
    </source>
</evidence>
<dbReference type="GO" id="GO:0030314">
    <property type="term" value="C:junctional membrane complex"/>
    <property type="evidence" value="ECO:0000318"/>
    <property type="project" value="GO_Central"/>
</dbReference>
<dbReference type="CTD" id="20215095"/>